<evidence type="ECO:0000313" key="3">
    <source>
        <dbReference type="EMBL" id="MCX9000085.1"/>
    </source>
</evidence>
<dbReference type="InterPro" id="IPR013491">
    <property type="entry name" value="Tape_meas_N"/>
</dbReference>
<evidence type="ECO:0000259" key="2">
    <source>
        <dbReference type="Pfam" id="PF20155"/>
    </source>
</evidence>
<organism evidence="3 4">
    <name type="scientific">Citrobacter portucalensis</name>
    <dbReference type="NCBI Taxonomy" id="1639133"/>
    <lineage>
        <taxon>Bacteria</taxon>
        <taxon>Pseudomonadati</taxon>
        <taxon>Pseudomonadota</taxon>
        <taxon>Gammaproteobacteria</taxon>
        <taxon>Enterobacterales</taxon>
        <taxon>Enterobacteriaceae</taxon>
        <taxon>Citrobacter</taxon>
        <taxon>Citrobacter freundii complex</taxon>
    </lineage>
</organism>
<protein>
    <submittedName>
        <fullName evidence="3">Tape measure protein</fullName>
    </submittedName>
</protein>
<dbReference type="Proteomes" id="UP001207430">
    <property type="component" value="Unassembled WGS sequence"/>
</dbReference>
<sequence length="712" mass="75825">MAGGNVIVTKTTNRVTFETDRGSYQRTVDRIKQVGKEWDKVASKMKPLRLKFEENAYTKIRRKQQDAAAKAALAEAKAKAAADAKAAKAQIAAERKIQTIRAKAIRFSTSAANANVTPAQRAGHLQEFGQLTRQYHAGAMALQEYNARVSKLQQTMRQQGRVGMRGATIPVTAKVNKLDTSMIEGAGGAITIAATVALSGKIMTTGQDFESALSGLTAITGSTDKAAKEFDYLRDQSNRLGLDLLKTSRDYTQFAAAVGDKLPKDQMRSIFEGASEWGLVTGASADEASRALKSLNQMMSKGTVMSEELKGQLSEALPGAVGLFVKALNQMKGTTNLTEKDLFDLMQQGKLFSKDILPEVAKQMKAAARNGGALDKAMKSNRASWQRLQTSMQNAMNIFFASGFGNELTSAFDAISAAVNGSGGAFEMFGHIAGKIVEGATDAFTELHDTVILTFRIIEYYASKMGITGEQLKAWGEMAAYAAGVAMFAGSIWKLGGAFKWLLTMLNPLTKLLGVMKGIAAIGGIEAATTGGSGGEGKEKSNKPGRGPKVGKAGGLAALSGGPVGWGIAIGSVGGDYAWDKVMDANDAMYGQDTTAGGNLKKDSPLGKLWDFLHSPDLPTNPDFAKPADKTGWVSSYSDPTYVPPTPTITAPQLKVDMAGNPLMTPPAWLNQPLNVNVNVKVQDGQVKELVRSEVESNNQQAFNMLMQGGPN</sequence>
<gene>
    <name evidence="3" type="ORF">NLN86_00190</name>
</gene>
<dbReference type="AlphaFoldDB" id="A0AAW5VWQ6"/>
<dbReference type="EMBL" id="JANDBG010000001">
    <property type="protein sequence ID" value="MCX9000085.1"/>
    <property type="molecule type" value="Genomic_DNA"/>
</dbReference>
<dbReference type="Pfam" id="PF20155">
    <property type="entry name" value="TMP_3"/>
    <property type="match status" value="1"/>
</dbReference>
<dbReference type="RefSeq" id="WP_267448040.1">
    <property type="nucleotide sequence ID" value="NZ_JANDBG010000001.1"/>
</dbReference>
<comment type="caution">
    <text evidence="3">The sequence shown here is derived from an EMBL/GenBank/DDBJ whole genome shotgun (WGS) entry which is preliminary data.</text>
</comment>
<feature type="domain" description="Tape measure protein N-terminal" evidence="2">
    <location>
        <begin position="201"/>
        <end position="397"/>
    </location>
</feature>
<evidence type="ECO:0000256" key="1">
    <source>
        <dbReference type="SAM" id="MobiDB-lite"/>
    </source>
</evidence>
<reference evidence="3" key="1">
    <citation type="submission" date="2022-07" db="EMBL/GenBank/DDBJ databases">
        <title>Genome Sequence of Citrobacter portucalensis from Edible Snails.</title>
        <authorList>
            <person name="Okafor A.C."/>
            <person name="Ogbo F.C."/>
            <person name="Ruppitsch W."/>
            <person name="Allerberger F."/>
        </authorList>
    </citation>
    <scope>NUCLEOTIDE SEQUENCE</scope>
    <source>
        <strain evidence="3">Igbk 7</strain>
    </source>
</reference>
<proteinExistence type="predicted"/>
<dbReference type="NCBIfam" id="TIGR02675">
    <property type="entry name" value="tape_meas_nterm"/>
    <property type="match status" value="1"/>
</dbReference>
<name>A0AAW5VWQ6_9ENTR</name>
<evidence type="ECO:0000313" key="4">
    <source>
        <dbReference type="Proteomes" id="UP001207430"/>
    </source>
</evidence>
<accession>A0AAW5VWQ6</accession>
<feature type="region of interest" description="Disordered" evidence="1">
    <location>
        <begin position="530"/>
        <end position="550"/>
    </location>
</feature>